<evidence type="ECO:0000313" key="3">
    <source>
        <dbReference type="EMBL" id="MBO8186438.1"/>
    </source>
</evidence>
<proteinExistence type="predicted"/>
<accession>A0ABS3WTK5</accession>
<feature type="region of interest" description="Disordered" evidence="1">
    <location>
        <begin position="118"/>
        <end position="177"/>
    </location>
</feature>
<sequence>MPSFAKRRAMTALRAAGALSVLRSPHPAHASPGDEKFPRGKYLTAHAAIPSGPRGPSTTSTSKGRRGQAKAINPAEGISPRTKCETLVGGWGGRGSDGGHLIAATLKGVSQRFSLVPLPPSWKGATNTEIRPETPKEGISVRRKSALKTQRRSGGQRLSGRHVTGASDAEQDQPVHQ</sequence>
<keyword evidence="4" id="KW-1185">Reference proteome</keyword>
<reference evidence="3 4" key="1">
    <citation type="submission" date="2021-02" db="EMBL/GenBank/DDBJ databases">
        <title>Streptomyces spirodelae sp. nov., isolated from duckweed.</title>
        <authorList>
            <person name="Saimee Y."/>
            <person name="Duangmal K."/>
        </authorList>
    </citation>
    <scope>NUCLEOTIDE SEQUENCE [LARGE SCALE GENOMIC DNA]</scope>
    <source>
        <strain evidence="3 4">DW4-2</strain>
    </source>
</reference>
<dbReference type="Proteomes" id="UP001518976">
    <property type="component" value="Unassembled WGS sequence"/>
</dbReference>
<dbReference type="RefSeq" id="WP_209265249.1">
    <property type="nucleotide sequence ID" value="NZ_JAFFZN010000010.1"/>
</dbReference>
<organism evidence="3 4">
    <name type="scientific">Streptomyces spirodelae</name>
    <dbReference type="NCBI Taxonomy" id="2812904"/>
    <lineage>
        <taxon>Bacteria</taxon>
        <taxon>Bacillati</taxon>
        <taxon>Actinomycetota</taxon>
        <taxon>Actinomycetes</taxon>
        <taxon>Kitasatosporales</taxon>
        <taxon>Streptomycetaceae</taxon>
        <taxon>Streptomyces</taxon>
    </lineage>
</organism>
<evidence type="ECO:0000313" key="4">
    <source>
        <dbReference type="Proteomes" id="UP001518976"/>
    </source>
</evidence>
<feature type="compositionally biased region" description="Basic residues" evidence="1">
    <location>
        <begin position="141"/>
        <end position="151"/>
    </location>
</feature>
<name>A0ABS3WTK5_9ACTN</name>
<feature type="compositionally biased region" description="Low complexity" evidence="1">
    <location>
        <begin position="50"/>
        <end position="62"/>
    </location>
</feature>
<protein>
    <submittedName>
        <fullName evidence="3">Uncharacterized protein</fullName>
    </submittedName>
</protein>
<evidence type="ECO:0000256" key="2">
    <source>
        <dbReference type="SAM" id="SignalP"/>
    </source>
</evidence>
<feature type="compositionally biased region" description="Basic and acidic residues" evidence="1">
    <location>
        <begin position="130"/>
        <end position="140"/>
    </location>
</feature>
<feature type="region of interest" description="Disordered" evidence="1">
    <location>
        <begin position="24"/>
        <end position="81"/>
    </location>
</feature>
<dbReference type="EMBL" id="JAFFZN010000010">
    <property type="protein sequence ID" value="MBO8186438.1"/>
    <property type="molecule type" value="Genomic_DNA"/>
</dbReference>
<feature type="chain" id="PRO_5046581593" evidence="2">
    <location>
        <begin position="31"/>
        <end position="177"/>
    </location>
</feature>
<keyword evidence="2" id="KW-0732">Signal</keyword>
<comment type="caution">
    <text evidence="3">The sequence shown here is derived from an EMBL/GenBank/DDBJ whole genome shotgun (WGS) entry which is preliminary data.</text>
</comment>
<feature type="signal peptide" evidence="2">
    <location>
        <begin position="1"/>
        <end position="30"/>
    </location>
</feature>
<evidence type="ECO:0000256" key="1">
    <source>
        <dbReference type="SAM" id="MobiDB-lite"/>
    </source>
</evidence>
<gene>
    <name evidence="3" type="ORF">JW592_13345</name>
</gene>